<evidence type="ECO:0000256" key="3">
    <source>
        <dbReference type="SAM" id="Phobius"/>
    </source>
</evidence>
<comment type="catalytic activity">
    <reaction evidence="2">
        <text>2 GTP = 3',3'-c-di-GMP + 2 diphosphate</text>
        <dbReference type="Rhea" id="RHEA:24898"/>
        <dbReference type="ChEBI" id="CHEBI:33019"/>
        <dbReference type="ChEBI" id="CHEBI:37565"/>
        <dbReference type="ChEBI" id="CHEBI:58805"/>
        <dbReference type="EC" id="2.7.7.65"/>
    </reaction>
</comment>
<accession>A0ABS7JUH6</accession>
<evidence type="ECO:0000256" key="1">
    <source>
        <dbReference type="ARBA" id="ARBA00012528"/>
    </source>
</evidence>
<keyword evidence="6" id="KW-1185">Reference proteome</keyword>
<feature type="transmembrane region" description="Helical" evidence="3">
    <location>
        <begin position="103"/>
        <end position="122"/>
    </location>
</feature>
<dbReference type="SMART" id="SM00267">
    <property type="entry name" value="GGDEF"/>
    <property type="match status" value="1"/>
</dbReference>
<keyword evidence="3" id="KW-0812">Transmembrane</keyword>
<dbReference type="RefSeq" id="WP_221602407.1">
    <property type="nucleotide sequence ID" value="NZ_JAIGNU010000001.1"/>
</dbReference>
<dbReference type="InterPro" id="IPR029787">
    <property type="entry name" value="Nucleotide_cyclase"/>
</dbReference>
<sequence length="394" mass="42678">MSSAVKTDTDGLCHVQRDASWGPEVRREILQGIADAEKGAAIANLVCWIIVALAASNLPNAEHYVAPLLLRIAAMIASRMSFSALRRRLATRQRLDSALNWMLLSLFFGGFAWGATMVPVVVEPFLNPGRMLVGGATIAGVSIIVSLLLPEPRFAGAYIAGFFLAYGLGLVWAPEQFAIKGAFGILGLFAIFLAYGAVTAIRHRKAAETLVENRRLGEELSEALAHAEFLAYRDPLTGLANRRAFFQHGELVDGSRARHVLAIDLDHFKRINDTFGHPVGDRVLIGVAQAMGLALRELESGDHCMARIGGEEFAIILDVADQKVVQMIAEMIRLEIALVSTQIAVEGLVTTASTGVSPWLPGERLDTVLSHADHALYRAKARGRDRIELAVRAG</sequence>
<dbReference type="InterPro" id="IPR043128">
    <property type="entry name" value="Rev_trsase/Diguanyl_cyclase"/>
</dbReference>
<protein>
    <recommendedName>
        <fullName evidence="1">diguanylate cyclase</fullName>
        <ecNumber evidence="1">2.7.7.65</ecNumber>
    </recommendedName>
</protein>
<feature type="transmembrane region" description="Helical" evidence="3">
    <location>
        <begin position="64"/>
        <end position="82"/>
    </location>
</feature>
<dbReference type="SUPFAM" id="SSF55073">
    <property type="entry name" value="Nucleotide cyclase"/>
    <property type="match status" value="1"/>
</dbReference>
<dbReference type="InterPro" id="IPR000160">
    <property type="entry name" value="GGDEF_dom"/>
</dbReference>
<feature type="transmembrane region" description="Helical" evidence="3">
    <location>
        <begin position="179"/>
        <end position="198"/>
    </location>
</feature>
<dbReference type="CDD" id="cd01949">
    <property type="entry name" value="GGDEF"/>
    <property type="match status" value="1"/>
</dbReference>
<dbReference type="Proteomes" id="UP000782554">
    <property type="component" value="Unassembled WGS sequence"/>
</dbReference>
<dbReference type="EC" id="2.7.7.65" evidence="1"/>
<comment type="caution">
    <text evidence="5">The sequence shown here is derived from an EMBL/GenBank/DDBJ whole genome shotgun (WGS) entry which is preliminary data.</text>
</comment>
<gene>
    <name evidence="5" type="ORF">K3181_07665</name>
</gene>
<keyword evidence="3" id="KW-0472">Membrane</keyword>
<dbReference type="Gene3D" id="3.30.70.270">
    <property type="match status" value="1"/>
</dbReference>
<organism evidence="5 6">
    <name type="scientific">Qipengyuania mesophila</name>
    <dbReference type="NCBI Taxonomy" id="2867246"/>
    <lineage>
        <taxon>Bacteria</taxon>
        <taxon>Pseudomonadati</taxon>
        <taxon>Pseudomonadota</taxon>
        <taxon>Alphaproteobacteria</taxon>
        <taxon>Sphingomonadales</taxon>
        <taxon>Erythrobacteraceae</taxon>
        <taxon>Qipengyuania</taxon>
    </lineage>
</organism>
<evidence type="ECO:0000259" key="4">
    <source>
        <dbReference type="PROSITE" id="PS50887"/>
    </source>
</evidence>
<feature type="domain" description="GGDEF" evidence="4">
    <location>
        <begin position="256"/>
        <end position="392"/>
    </location>
</feature>
<name>A0ABS7JUH6_9SPHN</name>
<proteinExistence type="predicted"/>
<evidence type="ECO:0000256" key="2">
    <source>
        <dbReference type="ARBA" id="ARBA00034247"/>
    </source>
</evidence>
<evidence type="ECO:0000313" key="5">
    <source>
        <dbReference type="EMBL" id="MBX7501316.1"/>
    </source>
</evidence>
<dbReference type="InterPro" id="IPR050469">
    <property type="entry name" value="Diguanylate_Cyclase"/>
</dbReference>
<reference evidence="5 6" key="1">
    <citation type="submission" date="2021-08" db="EMBL/GenBank/DDBJ databases">
        <title>Comparative Genomics Analysis of the Genus Qipengyuania Reveals Extensive Genetic Diversity and Metabolic Versatility, Including the Description of Fifteen Novel Species.</title>
        <authorList>
            <person name="Liu Y."/>
        </authorList>
    </citation>
    <scope>NUCLEOTIDE SEQUENCE [LARGE SCALE GENOMIC DNA]</scope>
    <source>
        <strain evidence="5 6">YG27</strain>
    </source>
</reference>
<feature type="transmembrane region" description="Helical" evidence="3">
    <location>
        <begin position="156"/>
        <end position="173"/>
    </location>
</feature>
<feature type="transmembrane region" description="Helical" evidence="3">
    <location>
        <begin position="128"/>
        <end position="149"/>
    </location>
</feature>
<dbReference type="EMBL" id="JAIGNU010000001">
    <property type="protein sequence ID" value="MBX7501316.1"/>
    <property type="molecule type" value="Genomic_DNA"/>
</dbReference>
<dbReference type="Pfam" id="PF00990">
    <property type="entry name" value="GGDEF"/>
    <property type="match status" value="1"/>
</dbReference>
<dbReference type="NCBIfam" id="TIGR00254">
    <property type="entry name" value="GGDEF"/>
    <property type="match status" value="1"/>
</dbReference>
<feature type="transmembrane region" description="Helical" evidence="3">
    <location>
        <begin position="39"/>
        <end position="58"/>
    </location>
</feature>
<dbReference type="PANTHER" id="PTHR45138:SF9">
    <property type="entry name" value="DIGUANYLATE CYCLASE DGCM-RELATED"/>
    <property type="match status" value="1"/>
</dbReference>
<dbReference type="PROSITE" id="PS50887">
    <property type="entry name" value="GGDEF"/>
    <property type="match status" value="1"/>
</dbReference>
<dbReference type="PANTHER" id="PTHR45138">
    <property type="entry name" value="REGULATORY COMPONENTS OF SENSORY TRANSDUCTION SYSTEM"/>
    <property type="match status" value="1"/>
</dbReference>
<keyword evidence="3" id="KW-1133">Transmembrane helix</keyword>
<evidence type="ECO:0000313" key="6">
    <source>
        <dbReference type="Proteomes" id="UP000782554"/>
    </source>
</evidence>